<evidence type="ECO:0000256" key="1">
    <source>
        <dbReference type="ARBA" id="ARBA00004141"/>
    </source>
</evidence>
<dbReference type="PANTHER" id="PTHR23504:SF15">
    <property type="entry name" value="MAJOR FACILITATOR SUPERFAMILY (MFS) PROFILE DOMAIN-CONTAINING PROTEIN"/>
    <property type="match status" value="1"/>
</dbReference>
<dbReference type="RefSeq" id="WP_270049187.1">
    <property type="nucleotide sequence ID" value="NZ_CP027806.1"/>
</dbReference>
<dbReference type="Proteomes" id="UP000254808">
    <property type="component" value="Chromosome"/>
</dbReference>
<name>A0A345UNK1_9BACT</name>
<keyword evidence="4 6" id="KW-1133">Transmembrane helix</keyword>
<evidence type="ECO:0000256" key="3">
    <source>
        <dbReference type="ARBA" id="ARBA00022692"/>
    </source>
</evidence>
<sequence>MKKGRLFTVFFVVLIDLIGFGIVLPLLPFYGSEFGATAITIGLLYSIFSFAQLIFSPIWGSLSDRIGRRPIMIISTLGSMVAYIIFGLAGSLGVLLFSRLLAGIMGGSISTAQAYIADVTTTEERARGMGLIGAAFGIGFVLGPVLAAGLINPAFAGFFANLGYADLAAWLEANKYALPGFFAAFLSFCSFLWVFFRLEETVDKERAKSLPKFKFGGVFTKTFWDRLSDNKAKGTAFFGMLVFAAFILSFGQSNLYSAFPLFSEAILGMDAQQVSLQFFYIGIIAVVIQGGLIRPLTRKFAEEKIFLVGNILMAIGMALIGFSTEVWMLTLFLGLMAVGHSLNLPTMNSLISKEADPAQVGTVMGTAQGLSGLGRTIGPTWGGFLFGISPFIPFFVTGAVIGLTIWIGYRIVSGRSSSEPASG</sequence>
<evidence type="ECO:0000256" key="4">
    <source>
        <dbReference type="ARBA" id="ARBA00022989"/>
    </source>
</evidence>
<dbReference type="EMBL" id="CP027806">
    <property type="protein sequence ID" value="AXJ02053.1"/>
    <property type="molecule type" value="Genomic_DNA"/>
</dbReference>
<dbReference type="InterPro" id="IPR001958">
    <property type="entry name" value="Tet-R_TetA/multi-R_MdtG-like"/>
</dbReference>
<dbReference type="Pfam" id="PF07690">
    <property type="entry name" value="MFS_1"/>
    <property type="match status" value="1"/>
</dbReference>
<accession>A0A345UNK1</accession>
<feature type="transmembrane region" description="Helical" evidence="6">
    <location>
        <begin position="305"/>
        <end position="338"/>
    </location>
</feature>
<dbReference type="PANTHER" id="PTHR23504">
    <property type="entry name" value="MAJOR FACILITATOR SUPERFAMILY DOMAIN-CONTAINING PROTEIN 10"/>
    <property type="match status" value="1"/>
</dbReference>
<dbReference type="GO" id="GO:0016020">
    <property type="term" value="C:membrane"/>
    <property type="evidence" value="ECO:0007669"/>
    <property type="project" value="UniProtKB-SubCell"/>
</dbReference>
<feature type="transmembrane region" description="Helical" evidence="6">
    <location>
        <begin position="96"/>
        <end position="117"/>
    </location>
</feature>
<feature type="transmembrane region" description="Helical" evidence="6">
    <location>
        <begin position="236"/>
        <end position="256"/>
    </location>
</feature>
<dbReference type="KEGG" id="cprv:CYPRO_2815"/>
<dbReference type="SUPFAM" id="SSF103473">
    <property type="entry name" value="MFS general substrate transporter"/>
    <property type="match status" value="1"/>
</dbReference>
<keyword evidence="2" id="KW-0813">Transport</keyword>
<dbReference type="Gene3D" id="1.20.1250.20">
    <property type="entry name" value="MFS general substrate transporter like domains"/>
    <property type="match status" value="1"/>
</dbReference>
<keyword evidence="9" id="KW-1185">Reference proteome</keyword>
<feature type="transmembrane region" description="Helical" evidence="6">
    <location>
        <begin position="36"/>
        <end position="59"/>
    </location>
</feature>
<dbReference type="InterPro" id="IPR011701">
    <property type="entry name" value="MFS"/>
</dbReference>
<evidence type="ECO:0000313" key="9">
    <source>
        <dbReference type="Proteomes" id="UP000254808"/>
    </source>
</evidence>
<keyword evidence="3 6" id="KW-0812">Transmembrane</keyword>
<keyword evidence="5 6" id="KW-0472">Membrane</keyword>
<dbReference type="AlphaFoldDB" id="A0A345UNK1"/>
<evidence type="ECO:0000313" key="8">
    <source>
        <dbReference type="EMBL" id="AXJ02053.1"/>
    </source>
</evidence>
<dbReference type="InterPro" id="IPR036259">
    <property type="entry name" value="MFS_trans_sf"/>
</dbReference>
<evidence type="ECO:0000256" key="2">
    <source>
        <dbReference type="ARBA" id="ARBA00022448"/>
    </source>
</evidence>
<feature type="transmembrane region" description="Helical" evidence="6">
    <location>
        <begin position="384"/>
        <end position="409"/>
    </location>
</feature>
<dbReference type="PROSITE" id="PS50850">
    <property type="entry name" value="MFS"/>
    <property type="match status" value="1"/>
</dbReference>
<gene>
    <name evidence="8" type="ORF">CYPRO_2815</name>
</gene>
<organism evidence="8 9">
    <name type="scientific">Cyclonatronum proteinivorum</name>
    <dbReference type="NCBI Taxonomy" id="1457365"/>
    <lineage>
        <taxon>Bacteria</taxon>
        <taxon>Pseudomonadati</taxon>
        <taxon>Balneolota</taxon>
        <taxon>Balneolia</taxon>
        <taxon>Balneolales</taxon>
        <taxon>Cyclonatronaceae</taxon>
        <taxon>Cyclonatronum</taxon>
    </lineage>
</organism>
<protein>
    <submittedName>
        <fullName evidence="8">Putative arabinose efflux permease, MFS family</fullName>
    </submittedName>
</protein>
<comment type="subcellular location">
    <subcellularLocation>
        <location evidence="1">Membrane</location>
        <topology evidence="1">Multi-pass membrane protein</topology>
    </subcellularLocation>
</comment>
<evidence type="ECO:0000259" key="7">
    <source>
        <dbReference type="PROSITE" id="PS50850"/>
    </source>
</evidence>
<feature type="transmembrane region" description="Helical" evidence="6">
    <location>
        <begin position="7"/>
        <end position="30"/>
    </location>
</feature>
<dbReference type="PRINTS" id="PR01035">
    <property type="entry name" value="TCRTETA"/>
</dbReference>
<feature type="domain" description="Major facilitator superfamily (MFS) profile" evidence="7">
    <location>
        <begin position="5"/>
        <end position="416"/>
    </location>
</feature>
<reference evidence="8 9" key="1">
    <citation type="submission" date="2018-03" db="EMBL/GenBank/DDBJ databases">
        <title>Phenotypic and genomic properties of Cyclonatronum proteinivorum gen. nov., sp. nov., a haloalkaliphilic bacteroidete from soda lakes possessing Na+-translocating rhodopsin.</title>
        <authorList>
            <person name="Toshchakov S.V."/>
            <person name="Korzhenkov A."/>
            <person name="Samarov N.I."/>
            <person name="Kublanov I.V."/>
            <person name="Muntyan M.S."/>
            <person name="Sorokin D.Y."/>
        </authorList>
    </citation>
    <scope>NUCLEOTIDE SEQUENCE [LARGE SCALE GENOMIC DNA]</scope>
    <source>
        <strain evidence="8 9">Omega</strain>
    </source>
</reference>
<proteinExistence type="predicted"/>
<evidence type="ECO:0000256" key="6">
    <source>
        <dbReference type="SAM" id="Phobius"/>
    </source>
</evidence>
<dbReference type="CDD" id="cd17330">
    <property type="entry name" value="MFS_SLC46_TetA_like"/>
    <property type="match status" value="1"/>
</dbReference>
<feature type="transmembrane region" description="Helical" evidence="6">
    <location>
        <begin position="276"/>
        <end position="293"/>
    </location>
</feature>
<feature type="transmembrane region" description="Helical" evidence="6">
    <location>
        <begin position="176"/>
        <end position="196"/>
    </location>
</feature>
<evidence type="ECO:0000256" key="5">
    <source>
        <dbReference type="ARBA" id="ARBA00023136"/>
    </source>
</evidence>
<dbReference type="GO" id="GO:0022857">
    <property type="term" value="F:transmembrane transporter activity"/>
    <property type="evidence" value="ECO:0007669"/>
    <property type="project" value="InterPro"/>
</dbReference>
<feature type="transmembrane region" description="Helical" evidence="6">
    <location>
        <begin position="129"/>
        <end position="156"/>
    </location>
</feature>
<feature type="transmembrane region" description="Helical" evidence="6">
    <location>
        <begin position="71"/>
        <end position="90"/>
    </location>
</feature>
<dbReference type="InterPro" id="IPR020846">
    <property type="entry name" value="MFS_dom"/>
</dbReference>